<dbReference type="EMBL" id="SPSB01000004">
    <property type="protein sequence ID" value="TFV93243.1"/>
    <property type="molecule type" value="Genomic_DNA"/>
</dbReference>
<reference evidence="1 2" key="1">
    <citation type="submission" date="2019-03" db="EMBL/GenBank/DDBJ databases">
        <title>Algoriphagus sp. nov, a new strain isolated from root system soil of mangrove plant Kandelia.</title>
        <authorList>
            <person name="Yin Q."/>
            <person name="Wang K."/>
            <person name="Song Z."/>
        </authorList>
    </citation>
    <scope>NUCLEOTIDE SEQUENCE [LARGE SCALE GENOMIC DNA]</scope>
    <source>
        <strain evidence="1 2">XY-J91</strain>
    </source>
</reference>
<evidence type="ECO:0000313" key="1">
    <source>
        <dbReference type="EMBL" id="TFV93243.1"/>
    </source>
</evidence>
<dbReference type="RefSeq" id="WP_135075035.1">
    <property type="nucleotide sequence ID" value="NZ_SPSB01000004.1"/>
</dbReference>
<name>A0A4Y9QQI7_9BACT</name>
<sequence>MKAIISLTWFSLFLLFIQVGSEPKSNLYEGKGELFSRSLNDPMIQGPDQLCNVFGSVLGTFSGGGNPETDVYQWTILGPSDQILFNRTGGFEEISYTFGLLGSHKIQLIVNRGGIQIYEEEKVIEVIKGPDITLNPSYQICNGQVLTVEAISPSSENFSDYEFEWRDESGNIIGNESLLDISSIGKYEVTFFFPNSSGNPECTTTIQTEVKELPSVSIQASKTNLCPGETINFTTDPLISGDWYIQKLGTSTPTKIGTGNSITVSGGGAINEPGDYEIIFRLENPNNPSCSPEDTETITFNFLPSIELVEAFGSSGCFIPDGALQVKALTDLDFISIEGIGQSQGPFNSGDIIDFTGLESGAYSLVSQLNGCVSLFGTVVPLSDPPPGLEFEIENIEPEVCTESGKTLGSFIFRMISGPLEGSYRLLNFRGEEIFTRSASGLESEKIEIGGGKYFFEVFNEDSCKLPKREEFEVPGLNQVNFNIPANLNICQSYDLIPSSSQNLEYTLISPDGSETTKTANEPFTLTEAGEYSMVGRLAGLGDLCPLLKTFNVTLVDPVDFEPKLIDQDCFGNMTYEADIFGRDPSTVKFRWFDENDQLVGTGQFLNPTSFGNFKLDVQPANSQACPIPPVEFEIKQPVLEVEVSLESTKLCEFGPRAILDLSSTFPEEITDIEWRRYDFEGNIEDLPQFINQTQITVDVEGVYEAAVFSRIPSINKDCELGRSTLRIDLIPDKVPFDIPGDLSICDPYELLPDTNGNLEFLLTFPDGKEEIKSSGESFTLDQEGEYVLLGYDPDISGPLCPEQKLFNVRINPPVEFEPVLINLDCNGVYEYQADVSNYLADQVDYFWRNASGDLLSTDQIFLSDEYGNFTLEVQPSGSIACKINPKDFNLPQPILSIPTAIIAETLCPDQPDAALRLEADLEQVQTIEWWYTDLSNNTSQLNQNNKTEILAIEEGTYEVRLYNRFGCVIGRDENLVIRSTDQFRPEVKDSYKICPRLDLGPQINPGNFASYEWYFEGQVVSSASTFKPSQIGQYDLVVTSAEGCAYATSFVTEEECELRVQFPTAITPEDPDKPFLIYTNYLVDELELWIFNQWGELIFNCQNSELITEESTCVWDGYYRGKKVPNGAYSIRIDLINYEKNIHKTQFGSLMVID</sequence>
<proteinExistence type="predicted"/>
<dbReference type="AlphaFoldDB" id="A0A4Y9QQI7"/>
<dbReference type="OrthoDB" id="9765926at2"/>
<evidence type="ECO:0008006" key="3">
    <source>
        <dbReference type="Google" id="ProtNLM"/>
    </source>
</evidence>
<comment type="caution">
    <text evidence="1">The sequence shown here is derived from an EMBL/GenBank/DDBJ whole genome shotgun (WGS) entry which is preliminary data.</text>
</comment>
<dbReference type="Proteomes" id="UP000297647">
    <property type="component" value="Unassembled WGS sequence"/>
</dbReference>
<accession>A0A4Y9QQI7</accession>
<gene>
    <name evidence="1" type="ORF">E4S40_13355</name>
</gene>
<organism evidence="1 2">
    <name type="scientific">Algoriphagus kandeliae</name>
    <dbReference type="NCBI Taxonomy" id="2562278"/>
    <lineage>
        <taxon>Bacteria</taxon>
        <taxon>Pseudomonadati</taxon>
        <taxon>Bacteroidota</taxon>
        <taxon>Cytophagia</taxon>
        <taxon>Cytophagales</taxon>
        <taxon>Cyclobacteriaceae</taxon>
        <taxon>Algoriphagus</taxon>
    </lineage>
</organism>
<keyword evidence="2" id="KW-1185">Reference proteome</keyword>
<evidence type="ECO:0000313" key="2">
    <source>
        <dbReference type="Proteomes" id="UP000297647"/>
    </source>
</evidence>
<protein>
    <recommendedName>
        <fullName evidence="3">Gliding motility-associated C-terminal domain-containing protein</fullName>
    </recommendedName>
</protein>